<feature type="compositionally biased region" description="Low complexity" evidence="1">
    <location>
        <begin position="93"/>
        <end position="107"/>
    </location>
</feature>
<feature type="compositionally biased region" description="Low complexity" evidence="1">
    <location>
        <begin position="140"/>
        <end position="154"/>
    </location>
</feature>
<name>S2J7Y5_MUCC1</name>
<organism evidence="3 4">
    <name type="scientific">Mucor circinelloides f. circinelloides (strain 1006PhL)</name>
    <name type="common">Mucormycosis agent</name>
    <name type="synonym">Calyptromyces circinelloides</name>
    <dbReference type="NCBI Taxonomy" id="1220926"/>
    <lineage>
        <taxon>Eukaryota</taxon>
        <taxon>Fungi</taxon>
        <taxon>Fungi incertae sedis</taxon>
        <taxon>Mucoromycota</taxon>
        <taxon>Mucoromycotina</taxon>
        <taxon>Mucoromycetes</taxon>
        <taxon>Mucorales</taxon>
        <taxon>Mucorineae</taxon>
        <taxon>Mucoraceae</taxon>
        <taxon>Mucor</taxon>
    </lineage>
</organism>
<dbReference type="OMA" id="RAKKACQ"/>
<protein>
    <recommendedName>
        <fullName evidence="2">Myb-like domain-containing protein</fullName>
    </recommendedName>
</protein>
<dbReference type="OrthoDB" id="2384577at2759"/>
<dbReference type="InterPro" id="IPR001005">
    <property type="entry name" value="SANT/Myb"/>
</dbReference>
<dbReference type="Proteomes" id="UP000014254">
    <property type="component" value="Unassembled WGS sequence"/>
</dbReference>
<evidence type="ECO:0000259" key="2">
    <source>
        <dbReference type="PROSITE" id="PS50090"/>
    </source>
</evidence>
<dbReference type="InParanoid" id="S2J7Y5"/>
<accession>S2J7Y5</accession>
<feature type="region of interest" description="Disordered" evidence="1">
    <location>
        <begin position="131"/>
        <end position="164"/>
    </location>
</feature>
<dbReference type="EMBL" id="KE123993">
    <property type="protein sequence ID" value="EPB86261.1"/>
    <property type="molecule type" value="Genomic_DNA"/>
</dbReference>
<feature type="domain" description="Myb-like" evidence="2">
    <location>
        <begin position="200"/>
        <end position="252"/>
    </location>
</feature>
<proteinExistence type="predicted"/>
<dbReference type="VEuPathDB" id="FungiDB:HMPREF1544_06989"/>
<dbReference type="PROSITE" id="PS50090">
    <property type="entry name" value="MYB_LIKE"/>
    <property type="match status" value="1"/>
</dbReference>
<feature type="region of interest" description="Disordered" evidence="1">
    <location>
        <begin position="93"/>
        <end position="113"/>
    </location>
</feature>
<sequence>MNHQEFNAVDGLLSLYSYPSSSSSQASLQSYGSEYSVRLNPISPTNDSASQRLPSIAQVLSSSPTVIFGSPASSTCSLNMLLSTPVCPSMTSSCSSSTTSSTSSSFSDYIPQQATRKTLRRTTACIFPANRRGRPRKNLNTATATPTNATTASKKGSKNKKKDETEIKIKSEYEKVAAVTAAATVASNPALKTNAAFVPNKPRWQDSERQTLIEVIVQEKELDNMSTIPWDKVSKVVGRAKKACQDQWRREILPHLLKGLVRQHQGCFEGGETMDKQ</sequence>
<gene>
    <name evidence="3" type="ORF">HMPREF1544_06989</name>
</gene>
<reference evidence="4" key="1">
    <citation type="submission" date="2013-05" db="EMBL/GenBank/DDBJ databases">
        <title>The Genome sequence of Mucor circinelloides f. circinelloides 1006PhL.</title>
        <authorList>
            <consortium name="The Broad Institute Genomics Platform"/>
            <person name="Cuomo C."/>
            <person name="Earl A."/>
            <person name="Findley K."/>
            <person name="Lee S.C."/>
            <person name="Walker B."/>
            <person name="Young S."/>
            <person name="Zeng Q."/>
            <person name="Gargeya S."/>
            <person name="Fitzgerald M."/>
            <person name="Haas B."/>
            <person name="Abouelleil A."/>
            <person name="Allen A.W."/>
            <person name="Alvarado L."/>
            <person name="Arachchi H.M."/>
            <person name="Berlin A.M."/>
            <person name="Chapman S.B."/>
            <person name="Gainer-Dewar J."/>
            <person name="Goldberg J."/>
            <person name="Griggs A."/>
            <person name="Gujja S."/>
            <person name="Hansen M."/>
            <person name="Howarth C."/>
            <person name="Imamovic A."/>
            <person name="Ireland A."/>
            <person name="Larimer J."/>
            <person name="McCowan C."/>
            <person name="Murphy C."/>
            <person name="Pearson M."/>
            <person name="Poon T.W."/>
            <person name="Priest M."/>
            <person name="Roberts A."/>
            <person name="Saif S."/>
            <person name="Shea T."/>
            <person name="Sisk P."/>
            <person name="Sykes S."/>
            <person name="Wortman J."/>
            <person name="Nusbaum C."/>
            <person name="Birren B."/>
        </authorList>
    </citation>
    <scope>NUCLEOTIDE SEQUENCE [LARGE SCALE GENOMIC DNA]</scope>
    <source>
        <strain evidence="4">1006PhL</strain>
    </source>
</reference>
<evidence type="ECO:0000256" key="1">
    <source>
        <dbReference type="SAM" id="MobiDB-lite"/>
    </source>
</evidence>
<evidence type="ECO:0000313" key="4">
    <source>
        <dbReference type="Proteomes" id="UP000014254"/>
    </source>
</evidence>
<dbReference type="eggNOG" id="ENOG502R82E">
    <property type="taxonomic scope" value="Eukaryota"/>
</dbReference>
<evidence type="ECO:0000313" key="3">
    <source>
        <dbReference type="EMBL" id="EPB86261.1"/>
    </source>
</evidence>
<keyword evidence="4" id="KW-1185">Reference proteome</keyword>
<dbReference type="AlphaFoldDB" id="S2J7Y5"/>